<feature type="binding site" evidence="10">
    <location>
        <position position="154"/>
    </location>
    <ligand>
        <name>Mg(2+)</name>
        <dbReference type="ChEBI" id="CHEBI:18420"/>
    </ligand>
</feature>
<dbReference type="SMART" id="SM00220">
    <property type="entry name" value="S_TKc"/>
    <property type="match status" value="1"/>
</dbReference>
<dbReference type="Gene3D" id="1.10.510.10">
    <property type="entry name" value="Transferase(Phosphotransferase) domain 1"/>
    <property type="match status" value="1"/>
</dbReference>
<dbReference type="InterPro" id="IPR011009">
    <property type="entry name" value="Kinase-like_dom_sf"/>
</dbReference>
<dbReference type="Pfam" id="PF07714">
    <property type="entry name" value="PK_Tyr_Ser-Thr"/>
    <property type="match status" value="1"/>
</dbReference>
<evidence type="ECO:0000259" key="13">
    <source>
        <dbReference type="PROSITE" id="PS50011"/>
    </source>
</evidence>
<evidence type="ECO:0000256" key="6">
    <source>
        <dbReference type="ARBA" id="ARBA00022777"/>
    </source>
</evidence>
<feature type="binding site" evidence="11">
    <location>
        <position position="57"/>
    </location>
    <ligand>
        <name>ATP</name>
        <dbReference type="ChEBI" id="CHEBI:30616"/>
    </ligand>
</feature>
<evidence type="ECO:0000256" key="10">
    <source>
        <dbReference type="PIRSR" id="PIRSR000615-3"/>
    </source>
</evidence>
<dbReference type="InterPro" id="IPR008271">
    <property type="entry name" value="Ser/Thr_kinase_AS"/>
</dbReference>
<protein>
    <recommendedName>
        <fullName evidence="2">non-specific serine/threonine protein kinase</fullName>
        <ecNumber evidence="2">2.7.11.1</ecNumber>
    </recommendedName>
</protein>
<gene>
    <name evidence="14" type="ORF">TKK_000920</name>
</gene>
<dbReference type="Gene3D" id="3.30.200.20">
    <property type="entry name" value="Phosphorylase Kinase, domain 1"/>
    <property type="match status" value="1"/>
</dbReference>
<dbReference type="FunFam" id="3.30.200.20:FF:000024">
    <property type="entry name" value="B-Raf proto-oncogene serine/threonine-protein kinase"/>
    <property type="match status" value="1"/>
</dbReference>
<evidence type="ECO:0000256" key="11">
    <source>
        <dbReference type="PROSITE-ProRule" id="PRU10141"/>
    </source>
</evidence>
<comment type="similarity">
    <text evidence="1">Belongs to the protein kinase superfamily. TKL Ser/Thr protein kinase family. RAF subfamily.</text>
</comment>
<keyword evidence="6" id="KW-0418">Kinase</keyword>
<dbReference type="InterPro" id="IPR017441">
    <property type="entry name" value="Protein_kinase_ATP_BS"/>
</dbReference>
<dbReference type="PROSITE" id="PS00107">
    <property type="entry name" value="PROTEIN_KINASE_ATP"/>
    <property type="match status" value="1"/>
</dbReference>
<dbReference type="InterPro" id="IPR001245">
    <property type="entry name" value="Ser-Thr/Tyr_kinase_cat_dom"/>
</dbReference>
<keyword evidence="4" id="KW-0808">Transferase</keyword>
<dbReference type="GO" id="GO:0005524">
    <property type="term" value="F:ATP binding"/>
    <property type="evidence" value="ECO:0007669"/>
    <property type="project" value="UniProtKB-UniRule"/>
</dbReference>
<evidence type="ECO:0000256" key="3">
    <source>
        <dbReference type="ARBA" id="ARBA00022527"/>
    </source>
</evidence>
<dbReference type="GO" id="GO:0004674">
    <property type="term" value="F:protein serine/threonine kinase activity"/>
    <property type="evidence" value="ECO:0007669"/>
    <property type="project" value="UniProtKB-KW"/>
</dbReference>
<feature type="domain" description="Protein kinase" evidence="13">
    <location>
        <begin position="30"/>
        <end position="286"/>
    </location>
</feature>
<reference evidence="14 15" key="1">
    <citation type="journal article" date="2024" name="bioRxiv">
        <title>A reference genome for Trichogramma kaykai: A tiny desert-dwelling parasitoid wasp with competing sex-ratio distorters.</title>
        <authorList>
            <person name="Culotta J."/>
            <person name="Lindsey A.R."/>
        </authorList>
    </citation>
    <scope>NUCLEOTIDE SEQUENCE [LARGE SCALE GENOMIC DNA]</scope>
    <source>
        <strain evidence="14 15">KSX58</strain>
    </source>
</reference>
<evidence type="ECO:0000256" key="5">
    <source>
        <dbReference type="ARBA" id="ARBA00022741"/>
    </source>
</evidence>
<keyword evidence="5 9" id="KW-0547">Nucleotide-binding</keyword>
<dbReference type="GO" id="GO:0006950">
    <property type="term" value="P:response to stress"/>
    <property type="evidence" value="ECO:0007669"/>
    <property type="project" value="UniProtKB-ARBA"/>
</dbReference>
<comment type="caution">
    <text evidence="14">The sequence shown here is derived from an EMBL/GenBank/DDBJ whole genome shotgun (WGS) entry which is preliminary data.</text>
</comment>
<feature type="binding site" evidence="10">
    <location>
        <position position="167"/>
    </location>
    <ligand>
        <name>Mg(2+)</name>
        <dbReference type="ChEBI" id="CHEBI:18420"/>
    </ligand>
</feature>
<name>A0ABD2XP59_9HYME</name>
<evidence type="ECO:0000256" key="4">
    <source>
        <dbReference type="ARBA" id="ARBA00022679"/>
    </source>
</evidence>
<dbReference type="PIRSF" id="PIRSF000615">
    <property type="entry name" value="TyrPK_CSF1-R"/>
    <property type="match status" value="1"/>
</dbReference>
<evidence type="ECO:0000256" key="2">
    <source>
        <dbReference type="ARBA" id="ARBA00012513"/>
    </source>
</evidence>
<evidence type="ECO:0000313" key="14">
    <source>
        <dbReference type="EMBL" id="KAL3406784.1"/>
    </source>
</evidence>
<dbReference type="EC" id="2.7.11.1" evidence="2"/>
<dbReference type="InterPro" id="IPR000719">
    <property type="entry name" value="Prot_kinase_dom"/>
</dbReference>
<organism evidence="14 15">
    <name type="scientific">Trichogramma kaykai</name>
    <dbReference type="NCBI Taxonomy" id="54128"/>
    <lineage>
        <taxon>Eukaryota</taxon>
        <taxon>Metazoa</taxon>
        <taxon>Ecdysozoa</taxon>
        <taxon>Arthropoda</taxon>
        <taxon>Hexapoda</taxon>
        <taxon>Insecta</taxon>
        <taxon>Pterygota</taxon>
        <taxon>Neoptera</taxon>
        <taxon>Endopterygota</taxon>
        <taxon>Hymenoptera</taxon>
        <taxon>Apocrita</taxon>
        <taxon>Proctotrupomorpha</taxon>
        <taxon>Chalcidoidea</taxon>
        <taxon>Trichogrammatidae</taxon>
        <taxon>Trichogramma</taxon>
    </lineage>
</organism>
<dbReference type="InterPro" id="IPR051681">
    <property type="entry name" value="Ser/Thr_Kinases-Pseudokinases"/>
</dbReference>
<dbReference type="EMBL" id="JBJJXI010000018">
    <property type="protein sequence ID" value="KAL3406784.1"/>
    <property type="molecule type" value="Genomic_DNA"/>
</dbReference>
<keyword evidence="7 9" id="KW-0067">ATP-binding</keyword>
<dbReference type="SUPFAM" id="SSF56112">
    <property type="entry name" value="Protein kinase-like (PK-like)"/>
    <property type="match status" value="1"/>
</dbReference>
<feature type="active site" description="Proton acceptor" evidence="8">
    <location>
        <position position="149"/>
    </location>
</feature>
<dbReference type="PANTHER" id="PTHR44329">
    <property type="entry name" value="SERINE/THREONINE-PROTEIN KINASE TNNI3K-RELATED"/>
    <property type="match status" value="1"/>
</dbReference>
<keyword evidence="10" id="KW-0460">Magnesium</keyword>
<accession>A0ABD2XP59</accession>
<dbReference type="PROSITE" id="PS50011">
    <property type="entry name" value="PROTEIN_KINASE_DOM"/>
    <property type="match status" value="1"/>
</dbReference>
<evidence type="ECO:0000313" key="15">
    <source>
        <dbReference type="Proteomes" id="UP001627154"/>
    </source>
</evidence>
<evidence type="ECO:0000256" key="9">
    <source>
        <dbReference type="PIRSR" id="PIRSR000615-2"/>
    </source>
</evidence>
<dbReference type="PANTHER" id="PTHR44329:SF262">
    <property type="entry name" value="RAF HOMOLOG SERINE_THREONINE-PROTEIN KINASE RAF"/>
    <property type="match status" value="1"/>
</dbReference>
<sequence length="313" mass="36317">MIRETSFMEQIRLVLYAVKIDNWEIPRNEIIVGPQIGSGSFATVYKAYYHGPVAVKKIEVKIPTQTQLQAFKNEMTLLSKMRHDNILLFLGYLSEPPLAIVTQWCEGSSLYKHLHVFESNFELPTLIKIARQAAQGMSYLHTKNIIHRDLKSRNIFLRDDLTVKIGDFGLAVDKTRWAGPRQCHRPFGSILWMAPEVIRMQDENAYTFQSDVYAFGVVLYELLAGQLPYTDISNKDQILFMVGRGYLRSETPKALRRLTEYRIKYAREERPLFRQILTNLESLPIIKRSASEPRLGAQVRNNGFLNWNDRYLN</sequence>
<keyword evidence="3 12" id="KW-0723">Serine/threonine-protein kinase</keyword>
<dbReference type="AlphaFoldDB" id="A0ABD2XP59"/>
<evidence type="ECO:0000256" key="1">
    <source>
        <dbReference type="ARBA" id="ARBA00010507"/>
    </source>
</evidence>
<dbReference type="Proteomes" id="UP001627154">
    <property type="component" value="Unassembled WGS sequence"/>
</dbReference>
<evidence type="ECO:0000256" key="8">
    <source>
        <dbReference type="PIRSR" id="PIRSR000615-1"/>
    </source>
</evidence>
<proteinExistence type="inferred from homology"/>
<evidence type="ECO:0000256" key="7">
    <source>
        <dbReference type="ARBA" id="ARBA00022840"/>
    </source>
</evidence>
<keyword evidence="10" id="KW-0479">Metal-binding</keyword>
<dbReference type="PROSITE" id="PS00108">
    <property type="entry name" value="PROTEIN_KINASE_ST"/>
    <property type="match status" value="1"/>
</dbReference>
<evidence type="ECO:0000256" key="12">
    <source>
        <dbReference type="RuleBase" id="RU000304"/>
    </source>
</evidence>
<feature type="binding site" evidence="9">
    <location>
        <position position="153"/>
    </location>
    <ligand>
        <name>ATP</name>
        <dbReference type="ChEBI" id="CHEBI:30616"/>
    </ligand>
</feature>
<keyword evidence="15" id="KW-1185">Reference proteome</keyword>